<dbReference type="Gene3D" id="3.90.550.10">
    <property type="entry name" value="Spore Coat Polysaccharide Biosynthesis Protein SpsA, Chain A"/>
    <property type="match status" value="1"/>
</dbReference>
<protein>
    <recommendedName>
        <fullName evidence="3">Glycosyltransferase like family protein</fullName>
    </recommendedName>
</protein>
<proteinExistence type="predicted"/>
<sequence>MSSVQVFCVANGQTVLARNLQRSPEIANGRIPVSIVWGATAASAAYHDAIAGAQADIVVFSHQDVYFPEGWFARLQVICEKLSLADPSWAVAGLSGMASDGTYLGHLWDSGLGTVCGGPFGRPRDVASLDEAVLIVRRASGALFDPMLPSFHLYGTDIVLEAQKAGMRSYVIDLPVIHNSKATVCLDRTYVAAYHFMVRKWTAVLPWPTVIVELTRNPLPLLLRRMRLRYKGIVRASTLHPTFEYPELKARELGFVKASEDAI</sequence>
<dbReference type="EMBL" id="VSTH01000213">
    <property type="protein sequence ID" value="TYO61103.1"/>
    <property type="molecule type" value="Genomic_DNA"/>
</dbReference>
<dbReference type="InterPro" id="IPR029044">
    <property type="entry name" value="Nucleotide-diphossugar_trans"/>
</dbReference>
<organism evidence="1 2">
    <name type="scientific">Bradyrhizobium hipponense</name>
    <dbReference type="NCBI Taxonomy" id="2605638"/>
    <lineage>
        <taxon>Bacteria</taxon>
        <taxon>Pseudomonadati</taxon>
        <taxon>Pseudomonadota</taxon>
        <taxon>Alphaproteobacteria</taxon>
        <taxon>Hyphomicrobiales</taxon>
        <taxon>Nitrobacteraceae</taxon>
        <taxon>Bradyrhizobium</taxon>
    </lineage>
</organism>
<evidence type="ECO:0008006" key="3">
    <source>
        <dbReference type="Google" id="ProtNLM"/>
    </source>
</evidence>
<dbReference type="RefSeq" id="WP_148745546.1">
    <property type="nucleotide sequence ID" value="NZ_VSTH01000213.1"/>
</dbReference>
<gene>
    <name evidence="1" type="ORF">FXV83_40065</name>
</gene>
<accession>A0A5S4YAN8</accession>
<evidence type="ECO:0000313" key="1">
    <source>
        <dbReference type="EMBL" id="TYO61103.1"/>
    </source>
</evidence>
<dbReference type="SUPFAM" id="SSF53448">
    <property type="entry name" value="Nucleotide-diphospho-sugar transferases"/>
    <property type="match status" value="1"/>
</dbReference>
<dbReference type="Proteomes" id="UP000324797">
    <property type="component" value="Unassembled WGS sequence"/>
</dbReference>
<evidence type="ECO:0000313" key="2">
    <source>
        <dbReference type="Proteomes" id="UP000324797"/>
    </source>
</evidence>
<reference evidence="1 2" key="1">
    <citation type="submission" date="2019-08" db="EMBL/GenBank/DDBJ databases">
        <title>Bradyrhizobium hipponensis sp. nov., a rhizobium isolated from a Lupinus angustifolius root nodule in Tunisia.</title>
        <authorList>
            <person name="Off K."/>
            <person name="Rejili M."/>
            <person name="Mars M."/>
            <person name="Brachmann A."/>
            <person name="Marin M."/>
        </authorList>
    </citation>
    <scope>NUCLEOTIDE SEQUENCE [LARGE SCALE GENOMIC DNA]</scope>
    <source>
        <strain evidence="2">aSej3</strain>
    </source>
</reference>
<dbReference type="AlphaFoldDB" id="A0A5S4YAN8"/>
<name>A0A5S4YAN8_9BRAD</name>
<comment type="caution">
    <text evidence="1">The sequence shown here is derived from an EMBL/GenBank/DDBJ whole genome shotgun (WGS) entry which is preliminary data.</text>
</comment>
<keyword evidence="2" id="KW-1185">Reference proteome</keyword>